<feature type="transmembrane region" description="Helical" evidence="8">
    <location>
        <begin position="97"/>
        <end position="117"/>
    </location>
</feature>
<proteinExistence type="inferred from homology"/>
<organism evidence="10">
    <name type="scientific">uncultured Planctomycetota bacterium</name>
    <dbReference type="NCBI Taxonomy" id="120965"/>
    <lineage>
        <taxon>Bacteria</taxon>
        <taxon>Pseudomonadati</taxon>
        <taxon>Planctomycetota</taxon>
        <taxon>environmental samples</taxon>
    </lineage>
</organism>
<evidence type="ECO:0000256" key="2">
    <source>
        <dbReference type="ARBA" id="ARBA00009045"/>
    </source>
</evidence>
<evidence type="ECO:0000256" key="8">
    <source>
        <dbReference type="SAM" id="Phobius"/>
    </source>
</evidence>
<evidence type="ECO:0000256" key="6">
    <source>
        <dbReference type="ARBA" id="ARBA00023136"/>
    </source>
</evidence>
<feature type="transmembrane region" description="Helical" evidence="8">
    <location>
        <begin position="170"/>
        <end position="190"/>
    </location>
</feature>
<evidence type="ECO:0000256" key="1">
    <source>
        <dbReference type="ARBA" id="ARBA00004141"/>
    </source>
</evidence>
<comment type="similarity">
    <text evidence="2">Belongs to the peptidase S54 family.</text>
</comment>
<dbReference type="Gene3D" id="1.20.1540.10">
    <property type="entry name" value="Rhomboid-like"/>
    <property type="match status" value="1"/>
</dbReference>
<name>H5SJR7_9BACT</name>
<feature type="transmembrane region" description="Helical" evidence="8">
    <location>
        <begin position="21"/>
        <end position="39"/>
    </location>
</feature>
<dbReference type="SUPFAM" id="SSF144091">
    <property type="entry name" value="Rhomboid-like"/>
    <property type="match status" value="1"/>
</dbReference>
<evidence type="ECO:0000256" key="4">
    <source>
        <dbReference type="ARBA" id="ARBA00022801"/>
    </source>
</evidence>
<feature type="transmembrane region" description="Helical" evidence="8">
    <location>
        <begin position="72"/>
        <end position="90"/>
    </location>
</feature>
<dbReference type="AlphaFoldDB" id="H5SJR7"/>
<keyword evidence="6 8" id="KW-0472">Membrane</keyword>
<feature type="domain" description="Peptidase S54 rhomboid" evidence="9">
    <location>
        <begin position="59"/>
        <end position="213"/>
    </location>
</feature>
<keyword evidence="3 8" id="KW-0812">Transmembrane</keyword>
<reference evidence="10" key="1">
    <citation type="journal article" date="2005" name="Environ. Microbiol.">
        <title>Genetic and functional properties of uncultivated thermophilic crenarchaeotes from a subsurface gold mine as revealed by analysis of genome fragments.</title>
        <authorList>
            <person name="Nunoura T."/>
            <person name="Hirayama H."/>
            <person name="Takami H."/>
            <person name="Oida H."/>
            <person name="Nishi S."/>
            <person name="Shimamura S."/>
            <person name="Suzuki Y."/>
            <person name="Inagaki F."/>
            <person name="Takai K."/>
            <person name="Nealson K.H."/>
            <person name="Horikoshi K."/>
        </authorList>
    </citation>
    <scope>NUCLEOTIDE SEQUENCE</scope>
</reference>
<feature type="transmembrane region" description="Helical" evidence="8">
    <location>
        <begin position="129"/>
        <end position="158"/>
    </location>
</feature>
<comment type="subcellular location">
    <subcellularLocation>
        <location evidence="1">Membrane</location>
        <topology evidence="1">Multi-pass membrane protein</topology>
    </subcellularLocation>
</comment>
<evidence type="ECO:0000259" key="9">
    <source>
        <dbReference type="Pfam" id="PF01694"/>
    </source>
</evidence>
<dbReference type="PANTHER" id="PTHR43731">
    <property type="entry name" value="RHOMBOID PROTEASE"/>
    <property type="match status" value="1"/>
</dbReference>
<feature type="compositionally biased region" description="Pro residues" evidence="7">
    <location>
        <begin position="257"/>
        <end position="266"/>
    </location>
</feature>
<dbReference type="InterPro" id="IPR035952">
    <property type="entry name" value="Rhomboid-like_sf"/>
</dbReference>
<feature type="compositionally biased region" description="Basic residues" evidence="7">
    <location>
        <begin position="240"/>
        <end position="250"/>
    </location>
</feature>
<sequence length="277" mass="31012">MGIFLPYQVDVPMERIPWANWVLIAITTVCSLAGMGSAMEFGEVGWIWSWCLDRGEGFHVYQLVTHLFVHDGFLHLAVNMLFLFVFGNAINAKLGHAYYLAAYLLMGAISGWAWMVFPPRPDRELLLGASGAICGVTGMFFVLYPFNEVAIFYAWFFFRAGDMGITYWSSIWLIGLYILLDLVGVFLWYFTPVAYIAHLAGYAIGFVAALALLASGVIRPAEGEMTLLPYFGIGELLKKPKRKKKKKRSLITREPPPEAPPPPSTQPPGSRWADWGD</sequence>
<gene>
    <name evidence="10" type="ORF">HGMM_F37F03C26</name>
</gene>
<dbReference type="InterPro" id="IPR050925">
    <property type="entry name" value="Rhomboid_protease_S54"/>
</dbReference>
<protein>
    <submittedName>
        <fullName evidence="10">Rhomboid family protein</fullName>
    </submittedName>
</protein>
<keyword evidence="4" id="KW-0378">Hydrolase</keyword>
<evidence type="ECO:0000256" key="5">
    <source>
        <dbReference type="ARBA" id="ARBA00022989"/>
    </source>
</evidence>
<dbReference type="Pfam" id="PF01694">
    <property type="entry name" value="Rhomboid"/>
    <property type="match status" value="1"/>
</dbReference>
<accession>H5SJR7</accession>
<evidence type="ECO:0000313" key="10">
    <source>
        <dbReference type="EMBL" id="BAL56403.1"/>
    </source>
</evidence>
<keyword evidence="5 8" id="KW-1133">Transmembrane helix</keyword>
<dbReference type="GO" id="GO:0004252">
    <property type="term" value="F:serine-type endopeptidase activity"/>
    <property type="evidence" value="ECO:0007669"/>
    <property type="project" value="InterPro"/>
</dbReference>
<feature type="transmembrane region" description="Helical" evidence="8">
    <location>
        <begin position="196"/>
        <end position="218"/>
    </location>
</feature>
<dbReference type="PANTHER" id="PTHR43731:SF14">
    <property type="entry name" value="PRESENILIN-ASSOCIATED RHOMBOID-LIKE PROTEIN, MITOCHONDRIAL"/>
    <property type="match status" value="1"/>
</dbReference>
<reference evidence="10" key="2">
    <citation type="journal article" date="2012" name="PLoS ONE">
        <title>A Deeply Branching Thermophilic Bacterium with an Ancient Acetyl-CoA Pathway Dominates a Subsurface Ecosystem.</title>
        <authorList>
            <person name="Takami H."/>
            <person name="Noguchi H."/>
            <person name="Takaki Y."/>
            <person name="Uchiyama I."/>
            <person name="Toyoda A."/>
            <person name="Nishi S."/>
            <person name="Chee G.-J."/>
            <person name="Arai W."/>
            <person name="Nunoura T."/>
            <person name="Itoh T."/>
            <person name="Hattori M."/>
            <person name="Takai K."/>
        </authorList>
    </citation>
    <scope>NUCLEOTIDE SEQUENCE</scope>
</reference>
<evidence type="ECO:0000256" key="3">
    <source>
        <dbReference type="ARBA" id="ARBA00022692"/>
    </source>
</evidence>
<dbReference type="InterPro" id="IPR022764">
    <property type="entry name" value="Peptidase_S54_rhomboid_dom"/>
</dbReference>
<evidence type="ECO:0000256" key="7">
    <source>
        <dbReference type="SAM" id="MobiDB-lite"/>
    </source>
</evidence>
<feature type="region of interest" description="Disordered" evidence="7">
    <location>
        <begin position="240"/>
        <end position="277"/>
    </location>
</feature>
<dbReference type="GO" id="GO:0016020">
    <property type="term" value="C:membrane"/>
    <property type="evidence" value="ECO:0007669"/>
    <property type="project" value="UniProtKB-SubCell"/>
</dbReference>
<dbReference type="EMBL" id="AP011746">
    <property type="protein sequence ID" value="BAL56403.1"/>
    <property type="molecule type" value="Genomic_DNA"/>
</dbReference>